<dbReference type="PANTHER" id="PTHR30024:SF2">
    <property type="entry name" value="ABC TRANSPORTER SUBSTRATE-BINDING PROTEIN"/>
    <property type="match status" value="1"/>
</dbReference>
<name>A0ABW9ACW5_9BURK</name>
<gene>
    <name evidence="2" type="ORF">PQR62_17545</name>
</gene>
<reference evidence="2 3" key="1">
    <citation type="journal article" date="2024" name="Chem. Sci.">
        <title>Discovery of megapolipeptins by genome mining of a Burkholderiales bacteria collection.</title>
        <authorList>
            <person name="Paulo B.S."/>
            <person name="Recchia M.J.J."/>
            <person name="Lee S."/>
            <person name="Fergusson C.H."/>
            <person name="Romanowski S.B."/>
            <person name="Hernandez A."/>
            <person name="Krull N."/>
            <person name="Liu D.Y."/>
            <person name="Cavanagh H."/>
            <person name="Bos A."/>
            <person name="Gray C.A."/>
            <person name="Murphy B.T."/>
            <person name="Linington R.G."/>
            <person name="Eustaquio A.S."/>
        </authorList>
    </citation>
    <scope>NUCLEOTIDE SEQUENCE [LARGE SCALE GENOMIC DNA]</scope>
    <source>
        <strain evidence="2 3">RL21-008-BIB-A</strain>
    </source>
</reference>
<dbReference type="Proteomes" id="UP001629246">
    <property type="component" value="Unassembled WGS sequence"/>
</dbReference>
<organism evidence="2 3">
    <name type="scientific">Herbaspirillum lusitanum</name>
    <dbReference type="NCBI Taxonomy" id="213312"/>
    <lineage>
        <taxon>Bacteria</taxon>
        <taxon>Pseudomonadati</taxon>
        <taxon>Pseudomonadota</taxon>
        <taxon>Betaproteobacteria</taxon>
        <taxon>Burkholderiales</taxon>
        <taxon>Oxalobacteraceae</taxon>
        <taxon>Herbaspirillum</taxon>
    </lineage>
</organism>
<dbReference type="RefSeq" id="WP_408159277.1">
    <property type="nucleotide sequence ID" value="NZ_JAQQFM010000007.1"/>
</dbReference>
<comment type="caution">
    <text evidence="2">The sequence shown here is derived from an EMBL/GenBank/DDBJ whole genome shotgun (WGS) entry which is preliminary data.</text>
</comment>
<dbReference type="EMBL" id="JAQQFM010000007">
    <property type="protein sequence ID" value="MFL9926084.1"/>
    <property type="molecule type" value="Genomic_DNA"/>
</dbReference>
<dbReference type="SUPFAM" id="SSF53850">
    <property type="entry name" value="Periplasmic binding protein-like II"/>
    <property type="match status" value="1"/>
</dbReference>
<evidence type="ECO:0000313" key="2">
    <source>
        <dbReference type="EMBL" id="MFL9926084.1"/>
    </source>
</evidence>
<keyword evidence="3" id="KW-1185">Reference proteome</keyword>
<evidence type="ECO:0000256" key="1">
    <source>
        <dbReference type="SAM" id="SignalP"/>
    </source>
</evidence>
<proteinExistence type="predicted"/>
<protein>
    <submittedName>
        <fullName evidence="2">ABC transporter substrate-binding protein</fullName>
    </submittedName>
</protein>
<keyword evidence="1" id="KW-0732">Signal</keyword>
<feature type="signal peptide" evidence="1">
    <location>
        <begin position="1"/>
        <end position="33"/>
    </location>
</feature>
<evidence type="ECO:0000313" key="3">
    <source>
        <dbReference type="Proteomes" id="UP001629246"/>
    </source>
</evidence>
<dbReference type="Gene3D" id="3.40.190.10">
    <property type="entry name" value="Periplasmic binding protein-like II"/>
    <property type="match status" value="2"/>
</dbReference>
<accession>A0ABW9ACW5</accession>
<feature type="chain" id="PRO_5047504087" evidence="1">
    <location>
        <begin position="34"/>
        <end position="345"/>
    </location>
</feature>
<dbReference type="Pfam" id="PF13379">
    <property type="entry name" value="NMT1_2"/>
    <property type="match status" value="1"/>
</dbReference>
<sequence>MQRRQFSRLIPKAMLTAMLGLSMLAGAPGLARAEAPAVRLSHGYGLLYLPLMVIRDQGLIEKHAKAMGLGEVKTNWVLLDGGNVINDAMLAGNLDIAGTGAPGFITLWSKAHGIPRSEVIGLGALSTSPLWLNTNNPNIKSLKDFSSKDKIAIPGIKTSLSAVLLQMAVAKTFGVENYAKLDPMTVSLSHPEAVGSLLSGKTEITAHFTSPPFSYQEVKDPKITRVLNSSEVLGNITLDVVFALKQFTDKNPKLTQAFMAAQEEANAYIAKNRKGAAETFLRVSKMKLSQEEVEKMLADPDTQFSTTPDGVMQYVLFMDKAGTIKTKPKVWSDLFVPEFKTRKGS</sequence>
<dbReference type="PANTHER" id="PTHR30024">
    <property type="entry name" value="ALIPHATIC SULFONATES-BINDING PROTEIN-RELATED"/>
    <property type="match status" value="1"/>
</dbReference>